<accession>A0A8S5QQE0</accession>
<reference evidence="1" key="1">
    <citation type="journal article" date="2021" name="Proc. Natl. Acad. Sci. U.S.A.">
        <title>A Catalog of Tens of Thousands of Viruses from Human Metagenomes Reveals Hidden Associations with Chronic Diseases.</title>
        <authorList>
            <person name="Tisza M.J."/>
            <person name="Buck C.B."/>
        </authorList>
    </citation>
    <scope>NUCLEOTIDE SEQUENCE</scope>
    <source>
        <strain evidence="1">Ct8LX107</strain>
    </source>
</reference>
<evidence type="ECO:0000313" key="1">
    <source>
        <dbReference type="EMBL" id="DAE21017.1"/>
    </source>
</evidence>
<protein>
    <submittedName>
        <fullName evidence="1">Major tail protein</fullName>
    </submittedName>
</protein>
<proteinExistence type="predicted"/>
<dbReference type="EMBL" id="BK015706">
    <property type="protein sequence ID" value="DAE21017.1"/>
    <property type="molecule type" value="Genomic_DNA"/>
</dbReference>
<name>A0A8S5QQE0_9CAUD</name>
<sequence>MGKPVTAVRPQTFERLQLNAGAFLKNFDLSTYTEYSALEEALFAAIKDGTKTLGATRGGGTFTASPTMRSIEADGKRYEFKGSTVIDAWDIKLTATLMEITPDNFTLALGTAEKTEDKSFTTGKKTTIKLRTNIEDGDYIQNLVWFGNTSKGLVAIALDNALNNTGVTLTFSDKGEGTLPVEFHAYQDTVENNEYAPCAIYFFDEAAQ</sequence>
<organism evidence="1">
    <name type="scientific">Siphoviridae sp. ct8LX107</name>
    <dbReference type="NCBI Taxonomy" id="2826169"/>
    <lineage>
        <taxon>Viruses</taxon>
        <taxon>Duplodnaviria</taxon>
        <taxon>Heunggongvirae</taxon>
        <taxon>Uroviricota</taxon>
        <taxon>Caudoviricetes</taxon>
    </lineage>
</organism>